<dbReference type="PANTHER" id="PTHR22878:SF68">
    <property type="entry name" value="DYNEIN HEAVY CHAIN 6, AXONEMAL-LIKE"/>
    <property type="match status" value="1"/>
</dbReference>
<dbReference type="InterPro" id="IPR042219">
    <property type="entry name" value="AAA_lid_11_sf"/>
</dbReference>
<dbReference type="GO" id="GO:0005524">
    <property type="term" value="F:ATP binding"/>
    <property type="evidence" value="ECO:0007669"/>
    <property type="project" value="UniProtKB-KW"/>
</dbReference>
<evidence type="ECO:0000256" key="3">
    <source>
        <dbReference type="ARBA" id="ARBA00022490"/>
    </source>
</evidence>
<evidence type="ECO:0000256" key="5">
    <source>
        <dbReference type="ARBA" id="ARBA00022737"/>
    </source>
</evidence>
<dbReference type="InterPro" id="IPR043160">
    <property type="entry name" value="Dynein_C_barrel"/>
</dbReference>
<keyword evidence="7" id="KW-0067">ATP-binding</keyword>
<dbReference type="Gene3D" id="1.20.1270.280">
    <property type="match status" value="1"/>
</dbReference>
<keyword evidence="10" id="KW-0969">Cilium</keyword>
<dbReference type="InterPro" id="IPR041228">
    <property type="entry name" value="Dynein_C"/>
</dbReference>
<dbReference type="GO" id="GO:0030286">
    <property type="term" value="C:dynein complex"/>
    <property type="evidence" value="ECO:0007669"/>
    <property type="project" value="UniProtKB-KW"/>
</dbReference>
<keyword evidence="12" id="KW-0206">Cytoskeleton</keyword>
<feature type="domain" description="Dynein heavy chain region D6 P-loop" evidence="15">
    <location>
        <begin position="582"/>
        <end position="695"/>
    </location>
</feature>
<dbReference type="Gene3D" id="3.40.50.300">
    <property type="entry name" value="P-loop containing nucleotide triphosphate hydrolases"/>
    <property type="match status" value="2"/>
</dbReference>
<dbReference type="Gene3D" id="1.10.8.1220">
    <property type="match status" value="1"/>
</dbReference>
<dbReference type="FunFam" id="3.40.50.300:FF:000153">
    <property type="entry name" value="Dynein axonemal heavy chain 1"/>
    <property type="match status" value="1"/>
</dbReference>
<reference evidence="22" key="1">
    <citation type="submission" date="2015-12" db="EMBL/GenBank/DDBJ databases">
        <title>De novo transcriptome assembly of four potential Pierce s Disease insect vectors from Arizona vineyards.</title>
        <authorList>
            <person name="Tassone E.E."/>
        </authorList>
    </citation>
    <scope>NUCLEOTIDE SEQUENCE</scope>
</reference>
<dbReference type="InterPro" id="IPR004273">
    <property type="entry name" value="Dynein_heavy_D6_P-loop"/>
</dbReference>
<comment type="similarity">
    <text evidence="2">Belongs to the dynein heavy chain family.</text>
</comment>
<dbReference type="FunFam" id="3.10.490.20:FF:000008">
    <property type="entry name" value="dynein heavy chain 2, axonemal"/>
    <property type="match status" value="1"/>
</dbReference>
<evidence type="ECO:0008006" key="23">
    <source>
        <dbReference type="Google" id="ProtNLM"/>
    </source>
</evidence>
<evidence type="ECO:0000256" key="7">
    <source>
        <dbReference type="ARBA" id="ARBA00022840"/>
    </source>
</evidence>
<evidence type="ECO:0000259" key="19">
    <source>
        <dbReference type="Pfam" id="PF18199"/>
    </source>
</evidence>
<dbReference type="GO" id="GO:0005930">
    <property type="term" value="C:axoneme"/>
    <property type="evidence" value="ECO:0007669"/>
    <property type="project" value="UniProtKB-SubCell"/>
</dbReference>
<dbReference type="Pfam" id="PF03028">
    <property type="entry name" value="Dynein_heavy"/>
    <property type="match status" value="1"/>
</dbReference>
<evidence type="ECO:0000259" key="16">
    <source>
        <dbReference type="Pfam" id="PF12777"/>
    </source>
</evidence>
<dbReference type="GO" id="GO:0005874">
    <property type="term" value="C:microtubule"/>
    <property type="evidence" value="ECO:0007669"/>
    <property type="project" value="UniProtKB-KW"/>
</dbReference>
<dbReference type="FunFam" id="3.40.50.300:FF:000049">
    <property type="entry name" value="Dynein, axonemal, heavy chain 5"/>
    <property type="match status" value="1"/>
</dbReference>
<dbReference type="GO" id="GO:0031514">
    <property type="term" value="C:motile cilium"/>
    <property type="evidence" value="ECO:0007669"/>
    <property type="project" value="UniProtKB-ARBA"/>
</dbReference>
<evidence type="ECO:0000256" key="13">
    <source>
        <dbReference type="ARBA" id="ARBA00023273"/>
    </source>
</evidence>
<dbReference type="FunFam" id="1.20.1270.280:FF:000007">
    <property type="entry name" value="dynein heavy chain 2, axonemal"/>
    <property type="match status" value="1"/>
</dbReference>
<proteinExistence type="inferred from homology"/>
<dbReference type="InterPro" id="IPR035706">
    <property type="entry name" value="AAA_9"/>
</dbReference>
<dbReference type="GO" id="GO:0045505">
    <property type="term" value="F:dynein intermediate chain binding"/>
    <property type="evidence" value="ECO:0007669"/>
    <property type="project" value="InterPro"/>
</dbReference>
<dbReference type="AlphaFoldDB" id="A0A1B6DA02"/>
<sequence length="1174" mass="133867">LKADFDEKLAQKEELKEKAELLALKLERAGMLVDGLSGERIRWEETLTTLDLLFDYLPGDCLLGTAFVSYMGPFVTAYRDQLIVLWKTSITEEEVPCNPEFNVSTFLSNPTTIREWNIQGLPSDDFSTENGIIVTKGSRWPLIIDPQAQAWKWIKNMESSEGLIVIDFGEHNFMKVIESALNSGTPVLIQNVTEVLDPSINPVLIKSISKKGDQYFLTLGDRLVPFNLQFRLYITTKLSNPHFAPEICTKTTLVNFSIKEEGLEAQLLGIVVRKEKPQLEEQKDSLVVSISRGKRTLLELEDELLRLLNESKGSLLDNIELLTTLQTSKTTSNAVNEQLQTSLITEVEIDNAREVYRPCARRASVLFFVLTDLAKIDPMYQFSLESYISVFLMSIERSKKTEILEDRIQFLNDYHTYSVYRNICRGLFERHKLLFSFHMCVKILDSAGILNYAEYEFLLKGGVVLNREEQADNPCTGWMTDIAWDNISELDKLPGFHGVASSFEEFPRDWKDWYSAEEPENMPLIGEWQNICKEFQRMLFVRSLRPDRLSFCIATFIGANLGTRFTEPPILDIKAVLDDATCQTPLIFVLSTGVDPTSALIQLAETSNVGDRFTSASLGQGQAPVATRLIKEGVEEGKWVFLANCHLSLSWMPDLDKIIENLQGKAPHKDFRLWLSSSPHPDFPITILQRSIKMTTEPPKGIKANMERLYNLLTESQFESCKCQHKYKKLLFSLCFFHSILLERKKFQQLGWNVIYSFNDSDFDVSENLLSIYLDEYSETPWDALKYLIAGVNYGGHVTDEWDRRLLMTYINHYFHEDVIATDYYGLSSLTKYYIPKDGSLQSYKNHIMTLPTVDQPQVFGQHSNADITSLITETRVLCETLMSLQTQATLGPGFNMEETVLQLASDVLVKIPESIDFEMTERNIGATKTPLDVVLLQEISNYNILLNKIKISLEELQKGIQGLVVMSTELEEIFICIYEGRVPKSWLRAYPSLKLLGSWTRDLVLRVEHFNSWAVTSKPPVLFWLAAYTFPTGFLTAVLQTSARSLNVSIDHLGWDFVPQSRAEFELVIQPEDGVYVRGMFLEGAGWDKKLLTLVEPVPMQLVCLMPVILFRPYESTKKRSKGMYACPVYYYPQRSGEQGREAYVVTVDLKSGQVPSDHWVKRGTALLLSLDN</sequence>
<dbReference type="Gene3D" id="1.10.8.720">
    <property type="entry name" value="Region D6 of dynein motor"/>
    <property type="match status" value="1"/>
</dbReference>
<evidence type="ECO:0000256" key="11">
    <source>
        <dbReference type="ARBA" id="ARBA00023175"/>
    </source>
</evidence>
<dbReference type="FunFam" id="1.10.8.720:FF:000008">
    <property type="entry name" value="Dynein axonemal heavy chain 2"/>
    <property type="match status" value="1"/>
</dbReference>
<keyword evidence="8" id="KW-0243">Dynein</keyword>
<keyword evidence="9 14" id="KW-0175">Coiled coil</keyword>
<evidence type="ECO:0000313" key="22">
    <source>
        <dbReference type="EMBL" id="JAS22482.1"/>
    </source>
</evidence>
<evidence type="ECO:0000256" key="12">
    <source>
        <dbReference type="ARBA" id="ARBA00023212"/>
    </source>
</evidence>
<feature type="domain" description="Dynein heavy chain C-terminal" evidence="19">
    <location>
        <begin position="873"/>
        <end position="1170"/>
    </location>
</feature>
<evidence type="ECO:0000259" key="15">
    <source>
        <dbReference type="Pfam" id="PF03028"/>
    </source>
</evidence>
<evidence type="ECO:0000313" key="21">
    <source>
        <dbReference type="EMBL" id="JAS17797.1"/>
    </source>
</evidence>
<dbReference type="Pfam" id="PF18198">
    <property type="entry name" value="AAA_lid_11"/>
    <property type="match status" value="1"/>
</dbReference>
<dbReference type="Gene3D" id="6.10.140.1060">
    <property type="match status" value="1"/>
</dbReference>
<dbReference type="InterPro" id="IPR027417">
    <property type="entry name" value="P-loop_NTPase"/>
</dbReference>
<feature type="coiled-coil region" evidence="14">
    <location>
        <begin position="2"/>
        <end position="29"/>
    </location>
</feature>
<evidence type="ECO:0000256" key="2">
    <source>
        <dbReference type="ARBA" id="ARBA00008887"/>
    </source>
</evidence>
<evidence type="ECO:0000256" key="8">
    <source>
        <dbReference type="ARBA" id="ARBA00023017"/>
    </source>
</evidence>
<evidence type="ECO:0000256" key="14">
    <source>
        <dbReference type="SAM" id="Coils"/>
    </source>
</evidence>
<dbReference type="Pfam" id="PF18199">
    <property type="entry name" value="Dynein_C"/>
    <property type="match status" value="1"/>
</dbReference>
<dbReference type="GO" id="GO:0008569">
    <property type="term" value="F:minus-end-directed microtubule motor activity"/>
    <property type="evidence" value="ECO:0007669"/>
    <property type="project" value="InterPro"/>
</dbReference>
<comment type="subcellular location">
    <subcellularLocation>
        <location evidence="1">Cytoplasm</location>
        <location evidence="1">Cytoskeleton</location>
        <location evidence="1">Cilium axoneme</location>
    </subcellularLocation>
</comment>
<dbReference type="FunFam" id="1.10.8.1220:FF:000001">
    <property type="entry name" value="Dynein axonemal heavy chain 5"/>
    <property type="match status" value="1"/>
</dbReference>
<keyword evidence="5" id="KW-0677">Repeat</keyword>
<evidence type="ECO:0000256" key="6">
    <source>
        <dbReference type="ARBA" id="ARBA00022741"/>
    </source>
</evidence>
<keyword evidence="13" id="KW-0966">Cell projection</keyword>
<gene>
    <name evidence="21" type="ORF">g.36853</name>
    <name evidence="22" type="ORF">g.36855</name>
    <name evidence="20" type="ORF">g.36856</name>
</gene>
<dbReference type="InterPro" id="IPR024743">
    <property type="entry name" value="Dynein_HC_stalk"/>
</dbReference>
<feature type="domain" description="Dynein heavy chain coiled coil stalk" evidence="16">
    <location>
        <begin position="2"/>
        <end position="83"/>
    </location>
</feature>
<organism evidence="22">
    <name type="scientific">Clastoptera arizonana</name>
    <name type="common">Arizona spittle bug</name>
    <dbReference type="NCBI Taxonomy" id="38151"/>
    <lineage>
        <taxon>Eukaryota</taxon>
        <taxon>Metazoa</taxon>
        <taxon>Ecdysozoa</taxon>
        <taxon>Arthropoda</taxon>
        <taxon>Hexapoda</taxon>
        <taxon>Insecta</taxon>
        <taxon>Pterygota</taxon>
        <taxon>Neoptera</taxon>
        <taxon>Paraneoptera</taxon>
        <taxon>Hemiptera</taxon>
        <taxon>Auchenorrhyncha</taxon>
        <taxon>Cercopoidea</taxon>
        <taxon>Clastopteridae</taxon>
        <taxon>Clastoptera</taxon>
    </lineage>
</organism>
<dbReference type="GO" id="GO:0007018">
    <property type="term" value="P:microtubule-based movement"/>
    <property type="evidence" value="ECO:0007669"/>
    <property type="project" value="InterPro"/>
</dbReference>
<evidence type="ECO:0000256" key="1">
    <source>
        <dbReference type="ARBA" id="ARBA00004430"/>
    </source>
</evidence>
<dbReference type="EMBL" id="GEDC01027655">
    <property type="protein sequence ID" value="JAS09643.1"/>
    <property type="molecule type" value="Transcribed_RNA"/>
</dbReference>
<name>A0A1B6DA02_9HEMI</name>
<dbReference type="Pfam" id="PF12777">
    <property type="entry name" value="MT"/>
    <property type="match status" value="1"/>
</dbReference>
<dbReference type="Pfam" id="PF12781">
    <property type="entry name" value="AAA_9"/>
    <property type="match status" value="1"/>
</dbReference>
<dbReference type="InterPro" id="IPR026983">
    <property type="entry name" value="DHC"/>
</dbReference>
<dbReference type="EMBL" id="GEDC01019501">
    <property type="protein sequence ID" value="JAS17797.1"/>
    <property type="molecule type" value="Transcribed_RNA"/>
</dbReference>
<keyword evidence="6" id="KW-0547">Nucleotide-binding</keyword>
<evidence type="ECO:0000256" key="4">
    <source>
        <dbReference type="ARBA" id="ARBA00022701"/>
    </source>
</evidence>
<dbReference type="InterPro" id="IPR041658">
    <property type="entry name" value="AAA_lid_11"/>
</dbReference>
<dbReference type="GO" id="GO:0051959">
    <property type="term" value="F:dynein light intermediate chain binding"/>
    <property type="evidence" value="ECO:0007669"/>
    <property type="project" value="InterPro"/>
</dbReference>
<dbReference type="PANTHER" id="PTHR22878">
    <property type="entry name" value="DYNEIN HEAVY CHAIN 6, AXONEMAL-LIKE-RELATED"/>
    <property type="match status" value="1"/>
</dbReference>
<feature type="domain" description="Dynein heavy chain AAA lid" evidence="18">
    <location>
        <begin position="727"/>
        <end position="866"/>
    </location>
</feature>
<feature type="non-terminal residue" evidence="22">
    <location>
        <position position="1"/>
    </location>
</feature>
<feature type="domain" description="Dynein heavy chain ATP-binding dynein motor region" evidence="17">
    <location>
        <begin position="114"/>
        <end position="335"/>
    </location>
</feature>
<dbReference type="EMBL" id="GEDC01014816">
    <property type="protein sequence ID" value="JAS22482.1"/>
    <property type="molecule type" value="Transcribed_RNA"/>
</dbReference>
<evidence type="ECO:0000256" key="10">
    <source>
        <dbReference type="ARBA" id="ARBA00023069"/>
    </source>
</evidence>
<evidence type="ECO:0000259" key="17">
    <source>
        <dbReference type="Pfam" id="PF12781"/>
    </source>
</evidence>
<accession>A0A1B6DA02</accession>
<keyword evidence="3" id="KW-0963">Cytoplasm</keyword>
<keyword evidence="4" id="KW-0493">Microtubule</keyword>
<evidence type="ECO:0000313" key="20">
    <source>
        <dbReference type="EMBL" id="JAS09643.1"/>
    </source>
</evidence>
<dbReference type="Gene3D" id="1.20.920.20">
    <property type="match status" value="1"/>
</dbReference>
<evidence type="ECO:0000259" key="18">
    <source>
        <dbReference type="Pfam" id="PF18198"/>
    </source>
</evidence>
<evidence type="ECO:0000256" key="9">
    <source>
        <dbReference type="ARBA" id="ARBA00023054"/>
    </source>
</evidence>
<keyword evidence="11" id="KW-0505">Motor protein</keyword>
<dbReference type="Gene3D" id="3.10.490.20">
    <property type="match status" value="1"/>
</dbReference>
<protein>
    <recommendedName>
        <fullName evidence="23">Dynein heavy chain region D6 P-loop domain-containing protein</fullName>
    </recommendedName>
</protein>